<keyword evidence="2" id="KW-0472">Membrane</keyword>
<feature type="compositionally biased region" description="Polar residues" evidence="1">
    <location>
        <begin position="56"/>
        <end position="79"/>
    </location>
</feature>
<evidence type="ECO:0000256" key="2">
    <source>
        <dbReference type="SAM" id="Phobius"/>
    </source>
</evidence>
<keyword evidence="2" id="KW-1133">Transmembrane helix</keyword>
<accession>A0AAD7UYB1</accession>
<dbReference type="Pfam" id="PF07096">
    <property type="entry name" value="DUF1358"/>
    <property type="match status" value="1"/>
</dbReference>
<dbReference type="EMBL" id="JARTCD010000057">
    <property type="protein sequence ID" value="KAJ8654750.1"/>
    <property type="molecule type" value="Genomic_DNA"/>
</dbReference>
<keyword evidence="2" id="KW-0812">Transmembrane</keyword>
<organism evidence="3 4">
    <name type="scientific">Lichtheimia ornata</name>
    <dbReference type="NCBI Taxonomy" id="688661"/>
    <lineage>
        <taxon>Eukaryota</taxon>
        <taxon>Fungi</taxon>
        <taxon>Fungi incertae sedis</taxon>
        <taxon>Mucoromycota</taxon>
        <taxon>Mucoromycotina</taxon>
        <taxon>Mucoromycetes</taxon>
        <taxon>Mucorales</taxon>
        <taxon>Lichtheimiaceae</taxon>
        <taxon>Lichtheimia</taxon>
    </lineage>
</organism>
<evidence type="ECO:0000256" key="1">
    <source>
        <dbReference type="SAM" id="MobiDB-lite"/>
    </source>
</evidence>
<name>A0AAD7UYB1_9FUNG</name>
<gene>
    <name evidence="3" type="ORF">O0I10_009641</name>
</gene>
<reference evidence="3 4" key="1">
    <citation type="submission" date="2023-03" db="EMBL/GenBank/DDBJ databases">
        <title>Genome sequence of Lichtheimia ornata CBS 291.66.</title>
        <authorList>
            <person name="Mohabir J.T."/>
            <person name="Shea T.P."/>
            <person name="Kurbessoian T."/>
            <person name="Berby B."/>
            <person name="Fontaine J."/>
            <person name="Livny J."/>
            <person name="Gnirke A."/>
            <person name="Stajich J.E."/>
            <person name="Cuomo C.A."/>
        </authorList>
    </citation>
    <scope>NUCLEOTIDE SEQUENCE [LARGE SCALE GENOMIC DNA]</scope>
    <source>
        <strain evidence="3">CBS 291.66</strain>
    </source>
</reference>
<proteinExistence type="predicted"/>
<feature type="transmembrane region" description="Helical" evidence="2">
    <location>
        <begin position="16"/>
        <end position="34"/>
    </location>
</feature>
<sequence>MSTKDQSEPNKLETRGLLAGAAAAFVAGLGGAVWHTKRKQAKEAASASMNNTIATTPYPSLQQSTVSPQLQPQRAVNQQPIPPSMTPEEYAVSKRQARFFAFKALGYGTLLALTGAGALSLAVGWWLDVGNFKEFSDRLHEIVPVQTRRLRRMLGGSEFVLKPGEKEELDRALETEE</sequence>
<comment type="caution">
    <text evidence="3">The sequence shown here is derived from an EMBL/GenBank/DDBJ whole genome shotgun (WGS) entry which is preliminary data.</text>
</comment>
<evidence type="ECO:0000313" key="4">
    <source>
        <dbReference type="Proteomes" id="UP001234581"/>
    </source>
</evidence>
<feature type="transmembrane region" description="Helical" evidence="2">
    <location>
        <begin position="104"/>
        <end position="127"/>
    </location>
</feature>
<keyword evidence="4" id="KW-1185">Reference proteome</keyword>
<dbReference type="RefSeq" id="XP_058339664.1">
    <property type="nucleotide sequence ID" value="XM_058489628.1"/>
</dbReference>
<dbReference type="GeneID" id="83217046"/>
<protein>
    <recommendedName>
        <fullName evidence="5">Transmembrane protein 242</fullName>
    </recommendedName>
</protein>
<evidence type="ECO:0008006" key="5">
    <source>
        <dbReference type="Google" id="ProtNLM"/>
    </source>
</evidence>
<dbReference type="InterPro" id="IPR009792">
    <property type="entry name" value="TMEM242"/>
</dbReference>
<evidence type="ECO:0000313" key="3">
    <source>
        <dbReference type="EMBL" id="KAJ8654750.1"/>
    </source>
</evidence>
<feature type="region of interest" description="Disordered" evidence="1">
    <location>
        <begin position="56"/>
        <end position="88"/>
    </location>
</feature>
<dbReference type="AlphaFoldDB" id="A0AAD7UYB1"/>
<dbReference type="Proteomes" id="UP001234581">
    <property type="component" value="Unassembled WGS sequence"/>
</dbReference>